<evidence type="ECO:0000313" key="1">
    <source>
        <dbReference type="EMBL" id="GEY62332.1"/>
    </source>
</evidence>
<dbReference type="AlphaFoldDB" id="A0A699HXH4"/>
<comment type="caution">
    <text evidence="1">The sequence shown here is derived from an EMBL/GenBank/DDBJ whole genome shotgun (WGS) entry which is preliminary data.</text>
</comment>
<feature type="non-terminal residue" evidence="1">
    <location>
        <position position="1"/>
    </location>
</feature>
<accession>A0A699HXH4</accession>
<gene>
    <name evidence="1" type="ORF">Tci_434306</name>
</gene>
<reference evidence="1" key="1">
    <citation type="journal article" date="2019" name="Sci. Rep.">
        <title>Draft genome of Tanacetum cinerariifolium, the natural source of mosquito coil.</title>
        <authorList>
            <person name="Yamashiro T."/>
            <person name="Shiraishi A."/>
            <person name="Satake H."/>
            <person name="Nakayama K."/>
        </authorList>
    </citation>
    <scope>NUCLEOTIDE SEQUENCE</scope>
</reference>
<dbReference type="EMBL" id="BKCJ010194484">
    <property type="protein sequence ID" value="GEY62332.1"/>
    <property type="molecule type" value="Genomic_DNA"/>
</dbReference>
<organism evidence="1">
    <name type="scientific">Tanacetum cinerariifolium</name>
    <name type="common">Dalmatian daisy</name>
    <name type="synonym">Chrysanthemum cinerariifolium</name>
    <dbReference type="NCBI Taxonomy" id="118510"/>
    <lineage>
        <taxon>Eukaryota</taxon>
        <taxon>Viridiplantae</taxon>
        <taxon>Streptophyta</taxon>
        <taxon>Embryophyta</taxon>
        <taxon>Tracheophyta</taxon>
        <taxon>Spermatophyta</taxon>
        <taxon>Magnoliopsida</taxon>
        <taxon>eudicotyledons</taxon>
        <taxon>Gunneridae</taxon>
        <taxon>Pentapetalae</taxon>
        <taxon>asterids</taxon>
        <taxon>campanulids</taxon>
        <taxon>Asterales</taxon>
        <taxon>Asteraceae</taxon>
        <taxon>Asteroideae</taxon>
        <taxon>Anthemideae</taxon>
        <taxon>Anthemidinae</taxon>
        <taxon>Tanacetum</taxon>
    </lineage>
</organism>
<proteinExistence type="predicted"/>
<protein>
    <submittedName>
        <fullName evidence="1">Uncharacterized protein</fullName>
    </submittedName>
</protein>
<name>A0A699HXH4_TANCI</name>
<sequence length="199" mass="22155">IFPPLELPPKATNPPSIPLSFKSCYGCPAHNALTDFMPDFINTAVGTMFLLGQSTNHLDFSKMTTSNMDEEEGGGNQTLSTKATHVVAKISELEKQMVDGKLVLVNEHGKPLEMKVTNEASSSKPIISMGDQLVKSDGDEVELLNDETSRYMSLTGGRGFYEDDLDFYGGYEAQVFDLPEQMQTFYDQFDIRFRSCVRE</sequence>